<sequence>MKRVAFYTLGCKMNFHETAYLEEQFKGAGYRVVPFEEEADVYVINTCTVTHTADAKSRKAIRRAKQRNPKALVVVTGCYSEVYPEDVEKVKEADLITGNVEKQNLVELVEARLRGELPRTVVKGVWRDGTFQRLTIESFEGRTRAFVKVQQGCQLFCTYCIIPKARGPMVSLPPQEALSQIKRLVEAGYKEIVLTGTHLGAYGREFEGWSLARLVEEAVKIPGLYRLRLSSVEPVEFTPHLIEVITGSEKVAPHYHVPLQSGSKSVLERMGRRYTPSDYERVIEELVKRRPECCVGTDVMVGFPGESEEEFNETLEFIKSLPLGYLHVFPYSRRRGTVAARLRNSVTPQEKRRRGELLREVGTEKSVEFRKRFLGKELEGLVIKQSPYGSVALTGNYIQTILNGEVPTGSTVKFTLTKVGRKREENYGEVSDRALLRNAGS</sequence>
<dbReference type="InterPro" id="IPR013848">
    <property type="entry name" value="Methylthiotransferase_N"/>
</dbReference>
<dbReference type="SFLD" id="SFLDG01082">
    <property type="entry name" value="B12-binding_domain_containing"/>
    <property type="match status" value="1"/>
</dbReference>
<dbReference type="FunFam" id="3.40.50.12160:FF:000004">
    <property type="entry name" value="Threonylcarbamoyladenosine tRNA methylthiotransferase MtaB"/>
    <property type="match status" value="1"/>
</dbReference>
<evidence type="ECO:0000256" key="7">
    <source>
        <dbReference type="ARBA" id="ARBA00022691"/>
    </source>
</evidence>
<dbReference type="NCBIfam" id="TIGR00089">
    <property type="entry name" value="MiaB/RimO family radical SAM methylthiotransferase"/>
    <property type="match status" value="1"/>
</dbReference>
<dbReference type="eggNOG" id="COG0621">
    <property type="taxonomic scope" value="Bacteria"/>
</dbReference>
<reference evidence="18" key="1">
    <citation type="submission" date="2011-01" db="EMBL/GenBank/DDBJ databases">
        <title>Complete sequence of chromosome of Thermovibrio ammonificans HB-1.</title>
        <authorList>
            <consortium name="US DOE Joint Genome Institute"/>
            <person name="Lucas S."/>
            <person name="Copeland A."/>
            <person name="Lapidus A."/>
            <person name="Cheng J.-F."/>
            <person name="Goodwin L."/>
            <person name="Pitluck S."/>
            <person name="Davenport K."/>
            <person name="Detter J.C."/>
            <person name="Han C."/>
            <person name="Tapia R."/>
            <person name="Land M."/>
            <person name="Hauser L."/>
            <person name="Kyrpides N."/>
            <person name="Ivanova N."/>
            <person name="Ovchinnikova G."/>
            <person name="Vetriani C."/>
            <person name="Woyke T."/>
        </authorList>
    </citation>
    <scope>NUCLEOTIDE SEQUENCE [LARGE SCALE GENOMIC DNA]</scope>
    <source>
        <strain evidence="18">HB-1</strain>
    </source>
</reference>
<protein>
    <recommendedName>
        <fullName evidence="15">Threonylcarbamoyladenosine tRNA methylthiotransferase MtaB</fullName>
        <ecNumber evidence="3">2.8.4.5</ecNumber>
    </recommendedName>
    <alternativeName>
        <fullName evidence="12">tRNA-t(6)A37 methylthiotransferase</fullName>
    </alternativeName>
</protein>
<keyword evidence="7" id="KW-0949">S-adenosyl-L-methionine</keyword>
<accession>E8T5Q6</accession>
<comment type="cofactor">
    <cofactor evidence="1">
        <name>[4Fe-4S] cluster</name>
        <dbReference type="ChEBI" id="CHEBI:49883"/>
    </cofactor>
</comment>
<keyword evidence="8" id="KW-0819">tRNA processing</keyword>
<evidence type="ECO:0000256" key="4">
    <source>
        <dbReference type="ARBA" id="ARBA00022485"/>
    </source>
</evidence>
<proteinExistence type="inferred from homology"/>
<dbReference type="PROSITE" id="PS51918">
    <property type="entry name" value="RADICAL_SAM"/>
    <property type="match status" value="1"/>
</dbReference>
<evidence type="ECO:0000256" key="15">
    <source>
        <dbReference type="ARBA" id="ARBA00069898"/>
    </source>
</evidence>
<dbReference type="InterPro" id="IPR006638">
    <property type="entry name" value="Elp3/MiaA/NifB-like_rSAM"/>
</dbReference>
<comment type="catalytic activity">
    <reaction evidence="13">
        <text>N(6)-L-threonylcarbamoyladenosine(37) in tRNA + (sulfur carrier)-SH + AH2 + 2 S-adenosyl-L-methionine = 2-methylsulfanyl-N(6)-L-threonylcarbamoyladenosine(37) in tRNA + (sulfur carrier)-H + 5'-deoxyadenosine + L-methionine + A + S-adenosyl-L-homocysteine + 2 H(+)</text>
        <dbReference type="Rhea" id="RHEA:37075"/>
        <dbReference type="Rhea" id="RHEA-COMP:10163"/>
        <dbReference type="Rhea" id="RHEA-COMP:11092"/>
        <dbReference type="Rhea" id="RHEA-COMP:14737"/>
        <dbReference type="Rhea" id="RHEA-COMP:14739"/>
        <dbReference type="ChEBI" id="CHEBI:13193"/>
        <dbReference type="ChEBI" id="CHEBI:15378"/>
        <dbReference type="ChEBI" id="CHEBI:17319"/>
        <dbReference type="ChEBI" id="CHEBI:17499"/>
        <dbReference type="ChEBI" id="CHEBI:29917"/>
        <dbReference type="ChEBI" id="CHEBI:57844"/>
        <dbReference type="ChEBI" id="CHEBI:57856"/>
        <dbReference type="ChEBI" id="CHEBI:59789"/>
        <dbReference type="ChEBI" id="CHEBI:64428"/>
        <dbReference type="ChEBI" id="CHEBI:74418"/>
        <dbReference type="ChEBI" id="CHEBI:74420"/>
        <dbReference type="EC" id="2.8.4.5"/>
    </reaction>
</comment>
<evidence type="ECO:0000313" key="18">
    <source>
        <dbReference type="EMBL" id="ADU96531.1"/>
    </source>
</evidence>
<dbReference type="Gene3D" id="3.80.30.20">
    <property type="entry name" value="tm_1862 like domain"/>
    <property type="match status" value="1"/>
</dbReference>
<dbReference type="PANTHER" id="PTHR11918:SF45">
    <property type="entry name" value="THREONYLCARBAMOYLADENOSINE TRNA METHYLTHIOTRANSFERASE"/>
    <property type="match status" value="1"/>
</dbReference>
<dbReference type="PANTHER" id="PTHR11918">
    <property type="entry name" value="RADICAL SAM PROTEINS"/>
    <property type="match status" value="1"/>
</dbReference>
<name>E8T5Q6_THEA1</name>
<evidence type="ECO:0000256" key="1">
    <source>
        <dbReference type="ARBA" id="ARBA00001966"/>
    </source>
</evidence>
<dbReference type="InterPro" id="IPR038135">
    <property type="entry name" value="Methylthiotransferase_N_sf"/>
</dbReference>
<dbReference type="Pfam" id="PF04055">
    <property type="entry name" value="Radical_SAM"/>
    <property type="match status" value="1"/>
</dbReference>
<dbReference type="InterPro" id="IPR058240">
    <property type="entry name" value="rSAM_sf"/>
</dbReference>
<dbReference type="Proteomes" id="UP000006362">
    <property type="component" value="Chromosome"/>
</dbReference>
<dbReference type="OrthoDB" id="9805215at2"/>
<dbReference type="STRING" id="648996.Theam_0559"/>
<dbReference type="SFLD" id="SFLDG01061">
    <property type="entry name" value="methylthiotransferase"/>
    <property type="match status" value="1"/>
</dbReference>
<feature type="domain" description="Radical SAM core" evidence="17">
    <location>
        <begin position="139"/>
        <end position="368"/>
    </location>
</feature>
<organism evidence="18 19">
    <name type="scientific">Thermovibrio ammonificans (strain DSM 15698 / JCM 12110 / HB-1)</name>
    <dbReference type="NCBI Taxonomy" id="648996"/>
    <lineage>
        <taxon>Bacteria</taxon>
        <taxon>Pseudomonadati</taxon>
        <taxon>Aquificota</taxon>
        <taxon>Aquificia</taxon>
        <taxon>Desulfurobacteriales</taxon>
        <taxon>Desulfurobacteriaceae</taxon>
        <taxon>Thermovibrio</taxon>
    </lineage>
</organism>
<dbReference type="EC" id="2.8.4.5" evidence="3"/>
<dbReference type="GO" id="GO:0035598">
    <property type="term" value="F:tRNA (N(6)-L-threonylcarbamoyladenosine(37)-C(2))-methylthiotransferase activity"/>
    <property type="evidence" value="ECO:0007669"/>
    <property type="project" value="UniProtKB-EC"/>
</dbReference>
<dbReference type="EMBL" id="CP002444">
    <property type="protein sequence ID" value="ADU96531.1"/>
    <property type="molecule type" value="Genomic_DNA"/>
</dbReference>
<evidence type="ECO:0000259" key="16">
    <source>
        <dbReference type="PROSITE" id="PS51449"/>
    </source>
</evidence>
<dbReference type="PROSITE" id="PS51449">
    <property type="entry name" value="MTTASE_N"/>
    <property type="match status" value="1"/>
</dbReference>
<evidence type="ECO:0000259" key="17">
    <source>
        <dbReference type="PROSITE" id="PS51918"/>
    </source>
</evidence>
<keyword evidence="11" id="KW-0411">Iron-sulfur</keyword>
<dbReference type="KEGG" id="tam:Theam_0559"/>
<keyword evidence="5" id="KW-0963">Cytoplasm</keyword>
<evidence type="ECO:0000256" key="6">
    <source>
        <dbReference type="ARBA" id="ARBA00022679"/>
    </source>
</evidence>
<dbReference type="SUPFAM" id="SSF102114">
    <property type="entry name" value="Radical SAM enzymes"/>
    <property type="match status" value="1"/>
</dbReference>
<evidence type="ECO:0000256" key="10">
    <source>
        <dbReference type="ARBA" id="ARBA00023004"/>
    </source>
</evidence>
<dbReference type="NCBIfam" id="TIGR01579">
    <property type="entry name" value="MiaB-like-C"/>
    <property type="match status" value="1"/>
</dbReference>
<dbReference type="SFLD" id="SFLDS00029">
    <property type="entry name" value="Radical_SAM"/>
    <property type="match status" value="1"/>
</dbReference>
<dbReference type="FunFam" id="3.80.30.20:FF:000001">
    <property type="entry name" value="tRNA-2-methylthio-N(6)-dimethylallyladenosine synthase 2"/>
    <property type="match status" value="1"/>
</dbReference>
<evidence type="ECO:0000256" key="13">
    <source>
        <dbReference type="ARBA" id="ARBA00051661"/>
    </source>
</evidence>
<evidence type="ECO:0000256" key="9">
    <source>
        <dbReference type="ARBA" id="ARBA00022723"/>
    </source>
</evidence>
<dbReference type="InterPro" id="IPR007197">
    <property type="entry name" value="rSAM"/>
</dbReference>
<evidence type="ECO:0000256" key="12">
    <source>
        <dbReference type="ARBA" id="ARBA00031213"/>
    </source>
</evidence>
<dbReference type="CDD" id="cd01335">
    <property type="entry name" value="Radical_SAM"/>
    <property type="match status" value="1"/>
</dbReference>
<keyword evidence="9" id="KW-0479">Metal-binding</keyword>
<dbReference type="InterPro" id="IPR006467">
    <property type="entry name" value="MiaB-like_bact"/>
</dbReference>
<dbReference type="GO" id="GO:0046872">
    <property type="term" value="F:metal ion binding"/>
    <property type="evidence" value="ECO:0007669"/>
    <property type="project" value="UniProtKB-KW"/>
</dbReference>
<feature type="domain" description="MTTase N-terminal" evidence="16">
    <location>
        <begin position="2"/>
        <end position="114"/>
    </location>
</feature>
<dbReference type="Gene3D" id="3.40.50.12160">
    <property type="entry name" value="Methylthiotransferase, N-terminal domain"/>
    <property type="match status" value="1"/>
</dbReference>
<dbReference type="InterPro" id="IPR020612">
    <property type="entry name" value="Methylthiotransferase_CS"/>
</dbReference>
<dbReference type="AlphaFoldDB" id="E8T5Q6"/>
<dbReference type="InterPro" id="IPR023404">
    <property type="entry name" value="rSAM_horseshoe"/>
</dbReference>
<keyword evidence="10" id="KW-0408">Iron</keyword>
<evidence type="ECO:0000256" key="2">
    <source>
        <dbReference type="ARBA" id="ARBA00002399"/>
    </source>
</evidence>
<evidence type="ECO:0000256" key="14">
    <source>
        <dbReference type="ARBA" id="ARBA00061574"/>
    </source>
</evidence>
<dbReference type="PROSITE" id="PS01278">
    <property type="entry name" value="MTTASE_RADICAL"/>
    <property type="match status" value="1"/>
</dbReference>
<evidence type="ECO:0000313" key="19">
    <source>
        <dbReference type="Proteomes" id="UP000006362"/>
    </source>
</evidence>
<keyword evidence="6" id="KW-0808">Transferase</keyword>
<evidence type="ECO:0000256" key="8">
    <source>
        <dbReference type="ARBA" id="ARBA00022694"/>
    </source>
</evidence>
<dbReference type="InterPro" id="IPR005839">
    <property type="entry name" value="Methylthiotransferase"/>
</dbReference>
<dbReference type="SMART" id="SM00729">
    <property type="entry name" value="Elp3"/>
    <property type="match status" value="1"/>
</dbReference>
<dbReference type="Pfam" id="PF00919">
    <property type="entry name" value="UPF0004"/>
    <property type="match status" value="1"/>
</dbReference>
<gene>
    <name evidence="18" type="ordered locus">Theam_0559</name>
</gene>
<comment type="similarity">
    <text evidence="14">Belongs to the methylthiotransferase family. MtaB subfamily.</text>
</comment>
<keyword evidence="4" id="KW-0004">4Fe-4S</keyword>
<dbReference type="GO" id="GO:0051539">
    <property type="term" value="F:4 iron, 4 sulfur cluster binding"/>
    <property type="evidence" value="ECO:0007669"/>
    <property type="project" value="UniProtKB-KW"/>
</dbReference>
<evidence type="ECO:0000256" key="3">
    <source>
        <dbReference type="ARBA" id="ARBA00013273"/>
    </source>
</evidence>
<dbReference type="HOGENOM" id="CLU_018697_1_0_0"/>
<evidence type="ECO:0000256" key="11">
    <source>
        <dbReference type="ARBA" id="ARBA00023014"/>
    </source>
</evidence>
<keyword evidence="19" id="KW-1185">Reference proteome</keyword>
<evidence type="ECO:0000256" key="5">
    <source>
        <dbReference type="ARBA" id="ARBA00022490"/>
    </source>
</evidence>
<comment type="function">
    <text evidence="2">Catalyzes the methylthiolation of N6-threonylcarbamoyladenosine (t(6)A), leading to the formation of 2-methylthio-N6-threonylcarbamoyladenosine (ms(2)t(6)A) at position 37 in tRNAs that read codons beginning with adenine.</text>
</comment>